<dbReference type="EMBL" id="CP002582">
    <property type="protein sequence ID" value="ADZ83817.1"/>
    <property type="molecule type" value="Genomic_DNA"/>
</dbReference>
<reference evidence="3 4" key="1">
    <citation type="journal article" date="2011" name="J. Bacteriol.">
        <title>Complete genome sequence of the cellulose-degrading bacterium Cellulosilyticum lentocellum.</title>
        <authorList>
            <consortium name="US DOE Joint Genome Institute"/>
            <person name="Miller D.A."/>
            <person name="Suen G."/>
            <person name="Bruce D."/>
            <person name="Copeland A."/>
            <person name="Cheng J.F."/>
            <person name="Detter C."/>
            <person name="Goodwin L.A."/>
            <person name="Han C.S."/>
            <person name="Hauser L.J."/>
            <person name="Land M.L."/>
            <person name="Lapidus A."/>
            <person name="Lucas S."/>
            <person name="Meincke L."/>
            <person name="Pitluck S."/>
            <person name="Tapia R."/>
            <person name="Teshima H."/>
            <person name="Woyke T."/>
            <person name="Fox B.G."/>
            <person name="Angert E.R."/>
            <person name="Currie C.R."/>
        </authorList>
    </citation>
    <scope>NUCLEOTIDE SEQUENCE [LARGE SCALE GENOMIC DNA]</scope>
    <source>
        <strain evidence="4">ATCC 49066 / DSM 5427 / NCIMB 11756 / RHM5</strain>
    </source>
</reference>
<dbReference type="AlphaFoldDB" id="F2JQF5"/>
<evidence type="ECO:0000256" key="2">
    <source>
        <dbReference type="SAM" id="Phobius"/>
    </source>
</evidence>
<feature type="transmembrane region" description="Helical" evidence="2">
    <location>
        <begin position="41"/>
        <end position="58"/>
    </location>
</feature>
<keyword evidence="2" id="KW-1133">Transmembrane helix</keyword>
<keyword evidence="2" id="KW-0472">Membrane</keyword>
<protein>
    <submittedName>
        <fullName evidence="3">Uncharacterized protein</fullName>
    </submittedName>
</protein>
<dbReference type="STRING" id="642492.Clole_2103"/>
<gene>
    <name evidence="3" type="ordered locus">Clole_2103</name>
</gene>
<feature type="compositionally biased region" description="Basic and acidic residues" evidence="1">
    <location>
        <begin position="1"/>
        <end position="29"/>
    </location>
</feature>
<dbReference type="RefSeq" id="WP_013657111.1">
    <property type="nucleotide sequence ID" value="NC_015275.1"/>
</dbReference>
<accession>F2JQF5</accession>
<feature type="region of interest" description="Disordered" evidence="1">
    <location>
        <begin position="1"/>
        <end position="32"/>
    </location>
</feature>
<sequence>MHQVREEKSKMSIEEVNKNITEDNKKEATESNSITTRGNGFFIQTSICIIMIIAVLFLKYMEPNTMFEEQIKKELTQTVEIEDVKQFIYELEEMSDKYWRIK</sequence>
<dbReference type="KEGG" id="cle:Clole_2103"/>
<proteinExistence type="predicted"/>
<dbReference type="HOGENOM" id="CLU_2272352_0_0_9"/>
<evidence type="ECO:0000313" key="4">
    <source>
        <dbReference type="Proteomes" id="UP000008467"/>
    </source>
</evidence>
<keyword evidence="2" id="KW-0812">Transmembrane</keyword>
<name>F2JQF5_CELLD</name>
<organism evidence="3 4">
    <name type="scientific">Cellulosilyticum lentocellum (strain ATCC 49066 / DSM 5427 / NCIMB 11756 / RHM5)</name>
    <name type="common">Clostridium lentocellum</name>
    <dbReference type="NCBI Taxonomy" id="642492"/>
    <lineage>
        <taxon>Bacteria</taxon>
        <taxon>Bacillati</taxon>
        <taxon>Bacillota</taxon>
        <taxon>Clostridia</taxon>
        <taxon>Lachnospirales</taxon>
        <taxon>Cellulosilyticaceae</taxon>
        <taxon>Cellulosilyticum</taxon>
    </lineage>
</organism>
<evidence type="ECO:0000256" key="1">
    <source>
        <dbReference type="SAM" id="MobiDB-lite"/>
    </source>
</evidence>
<dbReference type="Proteomes" id="UP000008467">
    <property type="component" value="Chromosome"/>
</dbReference>
<keyword evidence="4" id="KW-1185">Reference proteome</keyword>
<evidence type="ECO:0000313" key="3">
    <source>
        <dbReference type="EMBL" id="ADZ83817.1"/>
    </source>
</evidence>